<dbReference type="GO" id="GO:0004519">
    <property type="term" value="F:endonuclease activity"/>
    <property type="evidence" value="ECO:0007669"/>
    <property type="project" value="UniProtKB-KW"/>
</dbReference>
<dbReference type="InterPro" id="IPR011335">
    <property type="entry name" value="Restrct_endonuc-II-like"/>
</dbReference>
<dbReference type="EMBL" id="JACTVJ010000013">
    <property type="protein sequence ID" value="MBC9716228.1"/>
    <property type="molecule type" value="Genomic_DNA"/>
</dbReference>
<protein>
    <submittedName>
        <fullName evidence="2">Uma2 family endonuclease</fullName>
    </submittedName>
</protein>
<comment type="caution">
    <text evidence="2">The sequence shown here is derived from an EMBL/GenBank/DDBJ whole genome shotgun (WGS) entry which is preliminary data.</text>
</comment>
<gene>
    <name evidence="2" type="ORF">H9Y04_27185</name>
</gene>
<evidence type="ECO:0000313" key="3">
    <source>
        <dbReference type="Proteomes" id="UP000642284"/>
    </source>
</evidence>
<evidence type="ECO:0000259" key="1">
    <source>
        <dbReference type="Pfam" id="PF05685"/>
    </source>
</evidence>
<feature type="domain" description="Putative restriction endonuclease" evidence="1">
    <location>
        <begin position="14"/>
        <end position="177"/>
    </location>
</feature>
<dbReference type="Pfam" id="PF05685">
    <property type="entry name" value="Uma2"/>
    <property type="match status" value="1"/>
</dbReference>
<keyword evidence="2" id="KW-0378">Hydrolase</keyword>
<dbReference type="RefSeq" id="WP_187816677.1">
    <property type="nucleotide sequence ID" value="NZ_JACTVJ010000013.1"/>
</dbReference>
<dbReference type="PANTHER" id="PTHR35400">
    <property type="entry name" value="SLR1083 PROTEIN"/>
    <property type="match status" value="1"/>
</dbReference>
<proteinExistence type="predicted"/>
<organism evidence="2 3">
    <name type="scientific">Streptomyces polyasparticus</name>
    <dbReference type="NCBI Taxonomy" id="2767826"/>
    <lineage>
        <taxon>Bacteria</taxon>
        <taxon>Bacillati</taxon>
        <taxon>Actinomycetota</taxon>
        <taxon>Actinomycetes</taxon>
        <taxon>Kitasatosporales</taxon>
        <taxon>Streptomycetaceae</taxon>
        <taxon>Streptomyces</taxon>
    </lineage>
</organism>
<sequence>MTAVDDRPVPDVVEFFENLEVPEGYRAELLRGDIVMVAGPDLVHNRIVQDVQDQIPRRAWDRLQTQDIAIRGESSEPQPDLVVLERGAGPAQGRLLPAEIITLVVEVVSKTSVDRDYGEKRSIYAAGEVPAYLIIDPMAGQCMLLTEPTGKGEAADYQVERTTKFGLRVQVDLLGVELDTTEFPTLPGITRHRRP</sequence>
<keyword evidence="2" id="KW-0255">Endonuclease</keyword>
<accession>A0ABR7SPF2</accession>
<keyword evidence="3" id="KW-1185">Reference proteome</keyword>
<dbReference type="InterPro" id="IPR012296">
    <property type="entry name" value="Nuclease_put_TT1808"/>
</dbReference>
<name>A0ABR7SPF2_9ACTN</name>
<reference evidence="2 3" key="1">
    <citation type="submission" date="2020-08" db="EMBL/GenBank/DDBJ databases">
        <title>Genemic of Streptomyces polyaspartic.</title>
        <authorList>
            <person name="Liu W."/>
        </authorList>
    </citation>
    <scope>NUCLEOTIDE SEQUENCE [LARGE SCALE GENOMIC DNA]</scope>
    <source>
        <strain evidence="2 3">TRM66268-LWL</strain>
    </source>
</reference>
<dbReference type="SUPFAM" id="SSF52980">
    <property type="entry name" value="Restriction endonuclease-like"/>
    <property type="match status" value="1"/>
</dbReference>
<dbReference type="PANTHER" id="PTHR35400:SF3">
    <property type="entry name" value="SLL1072 PROTEIN"/>
    <property type="match status" value="1"/>
</dbReference>
<keyword evidence="2" id="KW-0540">Nuclease</keyword>
<dbReference type="CDD" id="cd06260">
    <property type="entry name" value="DUF820-like"/>
    <property type="match status" value="1"/>
</dbReference>
<dbReference type="InterPro" id="IPR008538">
    <property type="entry name" value="Uma2"/>
</dbReference>
<dbReference type="Gene3D" id="3.90.1570.10">
    <property type="entry name" value="tt1808, chain A"/>
    <property type="match status" value="1"/>
</dbReference>
<evidence type="ECO:0000313" key="2">
    <source>
        <dbReference type="EMBL" id="MBC9716228.1"/>
    </source>
</evidence>
<dbReference type="Proteomes" id="UP000642284">
    <property type="component" value="Unassembled WGS sequence"/>
</dbReference>